<evidence type="ECO:0000256" key="1">
    <source>
        <dbReference type="SAM" id="Phobius"/>
    </source>
</evidence>
<reference evidence="2" key="1">
    <citation type="submission" date="2018-05" db="EMBL/GenBank/DDBJ databases">
        <authorList>
            <person name="Lanie J.A."/>
            <person name="Ng W.-L."/>
            <person name="Kazmierczak K.M."/>
            <person name="Andrzejewski T.M."/>
            <person name="Davidsen T.M."/>
            <person name="Wayne K.J."/>
            <person name="Tettelin H."/>
            <person name="Glass J.I."/>
            <person name="Rusch D."/>
            <person name="Podicherti R."/>
            <person name="Tsui H.-C.T."/>
            <person name="Winkler M.E."/>
        </authorList>
    </citation>
    <scope>NUCLEOTIDE SEQUENCE</scope>
</reference>
<protein>
    <recommendedName>
        <fullName evidence="3">DUF2085 domain-containing protein</fullName>
    </recommendedName>
</protein>
<keyword evidence="1" id="KW-0472">Membrane</keyword>
<organism evidence="2">
    <name type="scientific">marine metagenome</name>
    <dbReference type="NCBI Taxonomy" id="408172"/>
    <lineage>
        <taxon>unclassified sequences</taxon>
        <taxon>metagenomes</taxon>
        <taxon>ecological metagenomes</taxon>
    </lineage>
</organism>
<feature type="transmembrane region" description="Helical" evidence="1">
    <location>
        <begin position="211"/>
        <end position="229"/>
    </location>
</feature>
<accession>A0A381S394</accession>
<feature type="transmembrane region" description="Helical" evidence="1">
    <location>
        <begin position="128"/>
        <end position="148"/>
    </location>
</feature>
<feature type="transmembrane region" description="Helical" evidence="1">
    <location>
        <begin position="179"/>
        <end position="199"/>
    </location>
</feature>
<dbReference type="InterPro" id="IPR019206">
    <property type="entry name" value="DUF2085_TM"/>
</dbReference>
<dbReference type="Pfam" id="PF09858">
    <property type="entry name" value="DUF2085"/>
    <property type="match status" value="1"/>
</dbReference>
<keyword evidence="1" id="KW-1133">Transmembrane helix</keyword>
<gene>
    <name evidence="2" type="ORF">METZ01_LOCUS49561</name>
</gene>
<proteinExistence type="predicted"/>
<feature type="transmembrane region" description="Helical" evidence="1">
    <location>
        <begin position="27"/>
        <end position="46"/>
    </location>
</feature>
<sequence>MTEVEMAFQTLKNGLTDRRREVKLSKILASIAGGYLLFCFIAPATLPADTIPELSGRANAIDYANHDSWGNRDQGEGSALGHDQSLHGGTFAWTELTPAWALVYAIGDLNCHQKHQRSWEINGNQMPVCVRDVGIMLGFTVGCALFGFRGLNRWTVRDTFLSVLPDERLTTLYARDSRLIAVIAIMCIGLVPMAVDGFTQLLMKSYESTNLVRLVTGFAAGLVAGWWFSSAFAARPKFFEGASEVILPADAKLVIK</sequence>
<name>A0A381S394_9ZZZZ</name>
<keyword evidence="1" id="KW-0812">Transmembrane</keyword>
<evidence type="ECO:0008006" key="3">
    <source>
        <dbReference type="Google" id="ProtNLM"/>
    </source>
</evidence>
<dbReference type="EMBL" id="UINC01002441">
    <property type="protein sequence ID" value="SUZ96707.1"/>
    <property type="molecule type" value="Genomic_DNA"/>
</dbReference>
<evidence type="ECO:0000313" key="2">
    <source>
        <dbReference type="EMBL" id="SUZ96707.1"/>
    </source>
</evidence>
<dbReference type="AlphaFoldDB" id="A0A381S394"/>